<dbReference type="Proteomes" id="UP000325713">
    <property type="component" value="Chromosome"/>
</dbReference>
<proteinExistence type="predicted"/>
<dbReference type="PANTHER" id="PTHR34387:SF1">
    <property type="entry name" value="PERIPLASMIC IMMUNOGENIC PROTEIN"/>
    <property type="match status" value="1"/>
</dbReference>
<gene>
    <name evidence="2" type="ORF">D0T92_02670</name>
</gene>
<accession>A0A5J6PT50</accession>
<organism evidence="2 3">
    <name type="scientific">Neisseria zalophi</name>
    <dbReference type="NCBI Taxonomy" id="640030"/>
    <lineage>
        <taxon>Bacteria</taxon>
        <taxon>Pseudomonadati</taxon>
        <taxon>Pseudomonadota</taxon>
        <taxon>Betaproteobacteria</taxon>
        <taxon>Neisseriales</taxon>
        <taxon>Neisseriaceae</taxon>
        <taxon>Neisseria</taxon>
    </lineage>
</organism>
<dbReference type="InterPro" id="IPR052022">
    <property type="entry name" value="26kDa_periplasmic_antigen"/>
</dbReference>
<dbReference type="PANTHER" id="PTHR34387">
    <property type="entry name" value="SLR1258 PROTEIN"/>
    <property type="match status" value="1"/>
</dbReference>
<dbReference type="InterPro" id="IPR007497">
    <property type="entry name" value="SIMPL/DUF541"/>
</dbReference>
<dbReference type="GO" id="GO:0006974">
    <property type="term" value="P:DNA damage response"/>
    <property type="evidence" value="ECO:0007669"/>
    <property type="project" value="TreeGrafter"/>
</dbReference>
<feature type="signal peptide" evidence="1">
    <location>
        <begin position="1"/>
        <end position="20"/>
    </location>
</feature>
<dbReference type="Gene3D" id="3.30.70.2970">
    <property type="entry name" value="Protein of unknown function (DUF541), domain 2"/>
    <property type="match status" value="1"/>
</dbReference>
<sequence length="233" mass="25862">MFKRIAFVTLLFTTCLPAYAETLNYNVVEFSETAGIEVVRDTASAQLRVHEEGVSREVVSANFIKKLDSVTRKAMGNSFKTKLINRSASPRYEFSDKGNRTQTGWEEEALLQVESQNFDAINQLIADTQQDAHLESLVFSVSKQNRQDAVDEVSKSALRRFKDRAAALTKEMGFRNYKIVHLDFGRIGHRTVNSSAAMMRAAPEGAMASPAVPAQNVPGTEEVSITVHGTIQM</sequence>
<dbReference type="Gene3D" id="3.30.110.170">
    <property type="entry name" value="Protein of unknown function (DUF541), domain 1"/>
    <property type="match status" value="1"/>
</dbReference>
<dbReference type="RefSeq" id="WP_151049964.1">
    <property type="nucleotide sequence ID" value="NZ_CP031700.1"/>
</dbReference>
<dbReference type="OrthoDB" id="8613250at2"/>
<reference evidence="2 3" key="1">
    <citation type="submission" date="2018-08" db="EMBL/GenBank/DDBJ databases">
        <title>Neisseria zalophi ATCC BAA-2455 complete genome.</title>
        <authorList>
            <person name="Veseli I.A."/>
            <person name="Buttler R."/>
            <person name="Mascarenhas dos Santos A.C."/>
            <person name="Pombert J.-F."/>
        </authorList>
    </citation>
    <scope>NUCLEOTIDE SEQUENCE [LARGE SCALE GENOMIC DNA]</scope>
    <source>
        <strain evidence="2 3">ATCC BAA-2455</strain>
    </source>
</reference>
<name>A0A5J6PT50_9NEIS</name>
<dbReference type="KEGG" id="nzl:D0T92_02670"/>
<evidence type="ECO:0000256" key="1">
    <source>
        <dbReference type="SAM" id="SignalP"/>
    </source>
</evidence>
<dbReference type="AlphaFoldDB" id="A0A5J6PT50"/>
<dbReference type="EMBL" id="CP031700">
    <property type="protein sequence ID" value="QEY25546.1"/>
    <property type="molecule type" value="Genomic_DNA"/>
</dbReference>
<dbReference type="Pfam" id="PF04402">
    <property type="entry name" value="SIMPL"/>
    <property type="match status" value="1"/>
</dbReference>
<keyword evidence="3" id="KW-1185">Reference proteome</keyword>
<protein>
    <submittedName>
        <fullName evidence="2">DUF541 domain-containing protein</fullName>
    </submittedName>
</protein>
<keyword evidence="1" id="KW-0732">Signal</keyword>
<evidence type="ECO:0000313" key="3">
    <source>
        <dbReference type="Proteomes" id="UP000325713"/>
    </source>
</evidence>
<evidence type="ECO:0000313" key="2">
    <source>
        <dbReference type="EMBL" id="QEY25546.1"/>
    </source>
</evidence>
<feature type="chain" id="PRO_5023887442" evidence="1">
    <location>
        <begin position="21"/>
        <end position="233"/>
    </location>
</feature>